<dbReference type="InterPro" id="IPR000014">
    <property type="entry name" value="PAS"/>
</dbReference>
<dbReference type="InterPro" id="IPR003018">
    <property type="entry name" value="GAF"/>
</dbReference>
<dbReference type="NCBIfam" id="TIGR00229">
    <property type="entry name" value="sensory_box"/>
    <property type="match status" value="1"/>
</dbReference>
<feature type="domain" description="PAS" evidence="7">
    <location>
        <begin position="19"/>
        <end position="90"/>
    </location>
</feature>
<dbReference type="InterPro" id="IPR000700">
    <property type="entry name" value="PAS-assoc_C"/>
</dbReference>
<dbReference type="SMART" id="SM00091">
    <property type="entry name" value="PAS"/>
    <property type="match status" value="2"/>
</dbReference>
<dbReference type="EC" id="2.7.13.3" evidence="2"/>
<dbReference type="SUPFAM" id="SSF55874">
    <property type="entry name" value="ATPase domain of HSP90 chaperone/DNA topoisomerase II/histidine kinase"/>
    <property type="match status" value="1"/>
</dbReference>
<evidence type="ECO:0000256" key="3">
    <source>
        <dbReference type="ARBA" id="ARBA00022553"/>
    </source>
</evidence>
<evidence type="ECO:0000256" key="4">
    <source>
        <dbReference type="ARBA" id="ARBA00022777"/>
    </source>
</evidence>
<dbReference type="InterPro" id="IPR013655">
    <property type="entry name" value="PAS_fold_3"/>
</dbReference>
<dbReference type="InterPro" id="IPR004358">
    <property type="entry name" value="Sig_transdc_His_kin-like_C"/>
</dbReference>
<dbReference type="Pfam" id="PF02518">
    <property type="entry name" value="HATPase_c"/>
    <property type="match status" value="1"/>
</dbReference>
<evidence type="ECO:0000256" key="5">
    <source>
        <dbReference type="ARBA" id="ARBA00023012"/>
    </source>
</evidence>
<keyword evidence="4" id="KW-0808">Transferase</keyword>
<dbReference type="Gene3D" id="3.30.450.20">
    <property type="entry name" value="PAS domain"/>
    <property type="match status" value="2"/>
</dbReference>
<comment type="caution">
    <text evidence="9">The sequence shown here is derived from an EMBL/GenBank/DDBJ whole genome shotgun (WGS) entry which is preliminary data.</text>
</comment>
<dbReference type="PANTHER" id="PTHR43547">
    <property type="entry name" value="TWO-COMPONENT HISTIDINE KINASE"/>
    <property type="match status" value="1"/>
</dbReference>
<dbReference type="PANTHER" id="PTHR43547:SF2">
    <property type="entry name" value="HYBRID SIGNAL TRANSDUCTION HISTIDINE KINASE C"/>
    <property type="match status" value="1"/>
</dbReference>
<evidence type="ECO:0000313" key="10">
    <source>
        <dbReference type="Proteomes" id="UP000830835"/>
    </source>
</evidence>
<evidence type="ECO:0000256" key="2">
    <source>
        <dbReference type="ARBA" id="ARBA00012438"/>
    </source>
</evidence>
<feature type="domain" description="Histidine kinase" evidence="6">
    <location>
        <begin position="651"/>
        <end position="870"/>
    </location>
</feature>
<evidence type="ECO:0000259" key="8">
    <source>
        <dbReference type="PROSITE" id="PS50113"/>
    </source>
</evidence>
<dbReference type="SUPFAM" id="SSF55785">
    <property type="entry name" value="PYP-like sensor domain (PAS domain)"/>
    <property type="match status" value="2"/>
</dbReference>
<keyword evidence="5" id="KW-0902">Two-component regulatory system</keyword>
<dbReference type="PRINTS" id="PR00344">
    <property type="entry name" value="BCTRLSENSOR"/>
</dbReference>
<keyword evidence="10" id="KW-1185">Reference proteome</keyword>
<evidence type="ECO:0000256" key="1">
    <source>
        <dbReference type="ARBA" id="ARBA00000085"/>
    </source>
</evidence>
<dbReference type="SUPFAM" id="SSF47384">
    <property type="entry name" value="Homodimeric domain of signal transducing histidine kinase"/>
    <property type="match status" value="1"/>
</dbReference>
<dbReference type="Pfam" id="PF00512">
    <property type="entry name" value="HisKA"/>
    <property type="match status" value="1"/>
</dbReference>
<dbReference type="InterPro" id="IPR005467">
    <property type="entry name" value="His_kinase_dom"/>
</dbReference>
<comment type="catalytic activity">
    <reaction evidence="1">
        <text>ATP + protein L-histidine = ADP + protein N-phospho-L-histidine.</text>
        <dbReference type="EC" id="2.7.13.3"/>
    </reaction>
</comment>
<dbReference type="InterPro" id="IPR035965">
    <property type="entry name" value="PAS-like_dom_sf"/>
</dbReference>
<keyword evidence="4" id="KW-0418">Kinase</keyword>
<dbReference type="CDD" id="cd00082">
    <property type="entry name" value="HisKA"/>
    <property type="match status" value="1"/>
</dbReference>
<dbReference type="InterPro" id="IPR003594">
    <property type="entry name" value="HATPase_dom"/>
</dbReference>
<protein>
    <recommendedName>
        <fullName evidence="2">histidine kinase</fullName>
        <ecNumber evidence="2">2.7.13.3</ecNumber>
    </recommendedName>
</protein>
<dbReference type="SMART" id="SM00065">
    <property type="entry name" value="GAF"/>
    <property type="match status" value="2"/>
</dbReference>
<dbReference type="InterPro" id="IPR029016">
    <property type="entry name" value="GAF-like_dom_sf"/>
</dbReference>
<dbReference type="PROSITE" id="PS50109">
    <property type="entry name" value="HIS_KIN"/>
    <property type="match status" value="1"/>
</dbReference>
<dbReference type="RefSeq" id="WP_244348306.1">
    <property type="nucleotide sequence ID" value="NZ_JAFIRA010000001.1"/>
</dbReference>
<dbReference type="Pfam" id="PF08447">
    <property type="entry name" value="PAS_3"/>
    <property type="match status" value="1"/>
</dbReference>
<dbReference type="Pfam" id="PF01590">
    <property type="entry name" value="GAF"/>
    <property type="match status" value="2"/>
</dbReference>
<dbReference type="Proteomes" id="UP000830835">
    <property type="component" value="Unassembled WGS sequence"/>
</dbReference>
<evidence type="ECO:0000313" key="9">
    <source>
        <dbReference type="EMBL" id="MCJ2541302.1"/>
    </source>
</evidence>
<name>A0ABT0C6H1_THEVL</name>
<dbReference type="InterPro" id="IPR001610">
    <property type="entry name" value="PAC"/>
</dbReference>
<dbReference type="InterPro" id="IPR036097">
    <property type="entry name" value="HisK_dim/P_sf"/>
</dbReference>
<dbReference type="PROSITE" id="PS50112">
    <property type="entry name" value="PAS"/>
    <property type="match status" value="1"/>
</dbReference>
<dbReference type="Gene3D" id="3.30.565.10">
    <property type="entry name" value="Histidine kinase-like ATPase, C-terminal domain"/>
    <property type="match status" value="1"/>
</dbReference>
<dbReference type="Gene3D" id="2.10.70.100">
    <property type="match status" value="1"/>
</dbReference>
<dbReference type="Gene3D" id="3.30.450.40">
    <property type="match status" value="2"/>
</dbReference>
<dbReference type="SMART" id="SM00387">
    <property type="entry name" value="HATPase_c"/>
    <property type="match status" value="1"/>
</dbReference>
<dbReference type="SMART" id="SM00388">
    <property type="entry name" value="HisKA"/>
    <property type="match status" value="1"/>
</dbReference>
<evidence type="ECO:0000259" key="7">
    <source>
        <dbReference type="PROSITE" id="PS50112"/>
    </source>
</evidence>
<dbReference type="SUPFAM" id="SSF55781">
    <property type="entry name" value="GAF domain-like"/>
    <property type="match status" value="2"/>
</dbReference>
<dbReference type="Gene3D" id="1.10.287.130">
    <property type="match status" value="1"/>
</dbReference>
<dbReference type="CDD" id="cd00130">
    <property type="entry name" value="PAS"/>
    <property type="match status" value="1"/>
</dbReference>
<gene>
    <name evidence="9" type="ORF">JX360_00015</name>
</gene>
<dbReference type="Pfam" id="PF08448">
    <property type="entry name" value="PAS_4"/>
    <property type="match status" value="1"/>
</dbReference>
<sequence length="882" mass="101152">MTSSPYRLVPVQAGDNRFYPDYLHLALEATQLGYWQVDLRSWQLTTSPQCKAKYGWDPDQDFTLEMFLECVHPEDREKVRKAFATVSRSDPNVSVEYRCYWADQQLHWNLSVGIALADRQGQPQHIVGVTLDISERKQLEAALAEQERHHRQILETIPDMLFRLDRQGKCLEFKPPSHFPTLHPPDFYLGKTPQELFPDPYAEAILQHLELAFGTQQVQEMEYLWAGPSPHPQYRQARFVPFGEDEMLVIVRDITSRKQTELRLQQRIEREKLLNQLVQAINTALDLPTLFEVAVCSVRQVLGAARVTLYQYLPAEAVWVGIASDGDFETLPSTLNLRVPDNSEFVVIDHLKQLQIFCVQDPEQVADSSPTFQIALQEKQKYQLGPWLVVPVAHQGHLWGGLSLQRLTTDPDWESEDIELATAISDHLVVAIQQAELYQRLQQTNAELDYQVRVRNAEIQQAYNYEALLQLITEEIRASLDEQQILETVAQELAISLNLSNCAIALYDSERQVSVLAVDYLAGEGIRRFPLEIPFVDFADVLKQLQQGQVCHFSHFHHPCWPDHDRYTLLIAPIYDDGDPTRPDRDPRVLGDICGSRPPGQVFTEQEQRLIYRVACQCAIAIRQARFYQTIQQQVQQLQTLNQLKDEFLHMVSHEMRTPLTNMKLAIGFLSKANLTEREKHYLQILEMETNREIDLINDLLELQAIESGNKALKLSCLSPQEWIEEISAPFLLRAIEQRQHFQVQLDPGLLPLYTDENLLSRVVSELLNNACKYTPAEQEIHLRVSQAIQNGTLGWLITVRNTGVEIPAEALPHLFEKFYRVTHLDRRNVGGTGLGLPLAQKAVELLQGSLTVESHSDQVIFQVWCPHQDSLREIQSLPHQG</sequence>
<keyword evidence="3" id="KW-0597">Phosphoprotein</keyword>
<dbReference type="InterPro" id="IPR003661">
    <property type="entry name" value="HisK_dim/P_dom"/>
</dbReference>
<evidence type="ECO:0000259" key="6">
    <source>
        <dbReference type="PROSITE" id="PS50109"/>
    </source>
</evidence>
<feature type="domain" description="PAC" evidence="8">
    <location>
        <begin position="93"/>
        <end position="145"/>
    </location>
</feature>
<dbReference type="InterPro" id="IPR036890">
    <property type="entry name" value="HATPase_C_sf"/>
</dbReference>
<accession>A0ABT0C6H1</accession>
<reference evidence="9" key="1">
    <citation type="submission" date="2021-02" db="EMBL/GenBank/DDBJ databases">
        <title>The CRISPR/cas machinery reduction and long-range gene transfer in the hot spring cyanobacterium Synechococcus.</title>
        <authorList>
            <person name="Dvorak P."/>
            <person name="Jahodarova E."/>
            <person name="Hasler P."/>
            <person name="Poulickova A."/>
        </authorList>
    </citation>
    <scope>NUCLEOTIDE SEQUENCE</scope>
    <source>
        <strain evidence="9">Rupite</strain>
    </source>
</reference>
<organism evidence="9 10">
    <name type="scientific">Thermostichus vulcanus str. 'Rupite'</name>
    <dbReference type="NCBI Taxonomy" id="2813851"/>
    <lineage>
        <taxon>Bacteria</taxon>
        <taxon>Bacillati</taxon>
        <taxon>Cyanobacteriota</taxon>
        <taxon>Cyanophyceae</taxon>
        <taxon>Thermostichales</taxon>
        <taxon>Thermostichaceae</taxon>
        <taxon>Thermostichus</taxon>
    </lineage>
</organism>
<dbReference type="EMBL" id="JAFIRA010000001">
    <property type="protein sequence ID" value="MCJ2541302.1"/>
    <property type="molecule type" value="Genomic_DNA"/>
</dbReference>
<dbReference type="SMART" id="SM00086">
    <property type="entry name" value="PAC"/>
    <property type="match status" value="1"/>
</dbReference>
<proteinExistence type="predicted"/>
<dbReference type="PROSITE" id="PS50113">
    <property type="entry name" value="PAC"/>
    <property type="match status" value="1"/>
</dbReference>
<dbReference type="InterPro" id="IPR013656">
    <property type="entry name" value="PAS_4"/>
</dbReference>